<dbReference type="InterPro" id="IPR035901">
    <property type="entry name" value="GIY-YIG_endonuc_sf"/>
</dbReference>
<dbReference type="CDD" id="cd10449">
    <property type="entry name" value="GIY-YIG_SLX1_like"/>
    <property type="match status" value="1"/>
</dbReference>
<gene>
    <name evidence="2" type="ORF">S03H2_48637</name>
</gene>
<dbReference type="InterPro" id="IPR000305">
    <property type="entry name" value="GIY-YIG_endonuc"/>
</dbReference>
<comment type="caution">
    <text evidence="2">The sequence shown here is derived from an EMBL/GenBank/DDBJ whole genome shotgun (WGS) entry which is preliminary data.</text>
</comment>
<protein>
    <recommendedName>
        <fullName evidence="1">GIY-YIG domain-containing protein</fullName>
    </recommendedName>
</protein>
<dbReference type="AlphaFoldDB" id="X1J8B4"/>
<organism evidence="2">
    <name type="scientific">marine sediment metagenome</name>
    <dbReference type="NCBI Taxonomy" id="412755"/>
    <lineage>
        <taxon>unclassified sequences</taxon>
        <taxon>metagenomes</taxon>
        <taxon>ecological metagenomes</taxon>
    </lineage>
</organism>
<reference evidence="2" key="1">
    <citation type="journal article" date="2014" name="Front. Microbiol.">
        <title>High frequency of phylogenetically diverse reductive dehalogenase-homologous genes in deep subseafloor sedimentary metagenomes.</title>
        <authorList>
            <person name="Kawai M."/>
            <person name="Futagami T."/>
            <person name="Toyoda A."/>
            <person name="Takaki Y."/>
            <person name="Nishi S."/>
            <person name="Hori S."/>
            <person name="Arai W."/>
            <person name="Tsubouchi T."/>
            <person name="Morono Y."/>
            <person name="Uchiyama I."/>
            <person name="Ito T."/>
            <person name="Fujiyama A."/>
            <person name="Inagaki F."/>
            <person name="Takami H."/>
        </authorList>
    </citation>
    <scope>NUCLEOTIDE SEQUENCE</scope>
    <source>
        <strain evidence="2">Expedition CK06-06</strain>
    </source>
</reference>
<accession>X1J8B4</accession>
<dbReference type="Gene3D" id="3.40.1440.10">
    <property type="entry name" value="GIY-YIG endonuclease"/>
    <property type="match status" value="1"/>
</dbReference>
<dbReference type="SUPFAM" id="SSF82771">
    <property type="entry name" value="GIY-YIG endonuclease"/>
    <property type="match status" value="1"/>
</dbReference>
<evidence type="ECO:0000259" key="1">
    <source>
        <dbReference type="PROSITE" id="PS50164"/>
    </source>
</evidence>
<sequence>MSQFYFTYVLLSEKDSMFYTGYTHDLHIRLIQHNSGYVQSTYNRRPLKLIYYEACLSQVDALNRERYLKSGMGKRYIRNRIKNFFVKSIPTCQYE</sequence>
<dbReference type="PROSITE" id="PS50164">
    <property type="entry name" value="GIY_YIG"/>
    <property type="match status" value="1"/>
</dbReference>
<dbReference type="EMBL" id="BARU01030678">
    <property type="protein sequence ID" value="GAH65973.1"/>
    <property type="molecule type" value="Genomic_DNA"/>
</dbReference>
<dbReference type="PANTHER" id="PTHR34477:SF1">
    <property type="entry name" value="UPF0213 PROTEIN YHBQ"/>
    <property type="match status" value="1"/>
</dbReference>
<dbReference type="InterPro" id="IPR050190">
    <property type="entry name" value="UPF0213_domain"/>
</dbReference>
<feature type="domain" description="GIY-YIG" evidence="1">
    <location>
        <begin position="3"/>
        <end position="78"/>
    </location>
</feature>
<dbReference type="Pfam" id="PF01541">
    <property type="entry name" value="GIY-YIG"/>
    <property type="match status" value="1"/>
</dbReference>
<name>X1J8B4_9ZZZZ</name>
<evidence type="ECO:0000313" key="2">
    <source>
        <dbReference type="EMBL" id="GAH65973.1"/>
    </source>
</evidence>
<dbReference type="PANTHER" id="PTHR34477">
    <property type="entry name" value="UPF0213 PROTEIN YHBQ"/>
    <property type="match status" value="1"/>
</dbReference>
<proteinExistence type="predicted"/>